<dbReference type="GO" id="GO:0016614">
    <property type="term" value="F:oxidoreductase activity, acting on CH-OH group of donors"/>
    <property type="evidence" value="ECO:0007669"/>
    <property type="project" value="InterPro"/>
</dbReference>
<evidence type="ECO:0000313" key="5">
    <source>
        <dbReference type="EMBL" id="KIW46398.1"/>
    </source>
</evidence>
<keyword evidence="6" id="KW-1185">Reference proteome</keyword>
<dbReference type="HOGENOM" id="CLU_002865_6_0_1"/>
<feature type="domain" description="Glucose-methanol-choline oxidoreductase N-terminal" evidence="4">
    <location>
        <begin position="94"/>
        <end position="117"/>
    </location>
</feature>
<feature type="binding site" evidence="2">
    <location>
        <begin position="104"/>
        <end position="107"/>
    </location>
    <ligand>
        <name>FAD</name>
        <dbReference type="ChEBI" id="CHEBI:57692"/>
    </ligand>
</feature>
<comment type="cofactor">
    <cofactor evidence="2">
        <name>FAD</name>
        <dbReference type="ChEBI" id="CHEBI:57692"/>
    </cofactor>
</comment>
<evidence type="ECO:0000256" key="3">
    <source>
        <dbReference type="RuleBase" id="RU003968"/>
    </source>
</evidence>
<dbReference type="GeneID" id="27354144"/>
<sequence>MAGSVCTADEFVRHTYDYLICGGGTAGLVLAARLSEQSDITVGVIEAGKNTLDDPNVLTPLLFPTLISNPDYDWMYTTSPQHGCHHQVHSMPRGKGLGGSSSINFMVYVRGHKSDYDDWAAFDAPEWAFSKLLPCFKKSEQLEAPANEEDARSVSSQYHGTTGPIHTSFNDWGLRIDNEILEAFKSTSGRSTRPLDPWSGDHVGFFTSLSVIDRKQNKGTRSYAGSAYLAPSMERANLKVLCETTVSKIILDNNVAVGVKVLHKGQEHSVRTRREVIASCGVIGSPQLLELSGIGDPAILRAAGVECLVPNPAVGTNFQDHIISAVGLELKKGDFSLDSLPTSPDFEAFQKQYMTTREGPLAYAPGTMGFLPLQALVEDAELEEMIRQIERTKTNTEFHKKQLTQVIEQLKSPTSANVQYLVIPTQMKFEEGTSDQSKLYGKFHAEDNDRVALAVCLQYPASRGTVHITTSDPQRYPQIDPGYLSHPADVKALAASVKFAGKAIDSLVDNGKIARRVSPDVNNGLEDESLQRFVRENCIGEYHGMGTCAISEVVDGHLRVKGVKGLRVVDASVFPNNISANLLASVYAVAERAAELIKEDGYQGAFAKLGPDVHAHL</sequence>
<keyword evidence="3" id="KW-0285">Flavoprotein</keyword>
<evidence type="ECO:0000256" key="2">
    <source>
        <dbReference type="PIRSR" id="PIRSR000137-2"/>
    </source>
</evidence>
<comment type="similarity">
    <text evidence="1 3">Belongs to the GMC oxidoreductase family.</text>
</comment>
<dbReference type="Gene3D" id="3.50.50.60">
    <property type="entry name" value="FAD/NAD(P)-binding domain"/>
    <property type="match status" value="1"/>
</dbReference>
<dbReference type="PANTHER" id="PTHR11552">
    <property type="entry name" value="GLUCOSE-METHANOL-CHOLINE GMC OXIDOREDUCTASE"/>
    <property type="match status" value="1"/>
</dbReference>
<proteinExistence type="inferred from homology"/>
<evidence type="ECO:0000313" key="6">
    <source>
        <dbReference type="Proteomes" id="UP000053342"/>
    </source>
</evidence>
<dbReference type="InterPro" id="IPR012132">
    <property type="entry name" value="GMC_OxRdtase"/>
</dbReference>
<dbReference type="SUPFAM" id="SSF51905">
    <property type="entry name" value="FAD/NAD(P)-binding domain"/>
    <property type="match status" value="1"/>
</dbReference>
<keyword evidence="2 3" id="KW-0274">FAD</keyword>
<dbReference type="STRING" id="215243.A0A0D2DTF8"/>
<accession>A0A0D2DTF8</accession>
<dbReference type="Proteomes" id="UP000053342">
    <property type="component" value="Unassembled WGS sequence"/>
</dbReference>
<feature type="binding site" evidence="2">
    <location>
        <position position="246"/>
    </location>
    <ligand>
        <name>FAD</name>
        <dbReference type="ChEBI" id="CHEBI:57692"/>
    </ligand>
</feature>
<dbReference type="Gene3D" id="3.30.560.10">
    <property type="entry name" value="Glucose Oxidase, domain 3"/>
    <property type="match status" value="1"/>
</dbReference>
<dbReference type="Pfam" id="PF00732">
    <property type="entry name" value="GMC_oxred_N"/>
    <property type="match status" value="1"/>
</dbReference>
<dbReference type="RefSeq" id="XP_016266614.1">
    <property type="nucleotide sequence ID" value="XM_016402717.1"/>
</dbReference>
<dbReference type="InterPro" id="IPR007867">
    <property type="entry name" value="GMC_OxRtase_C"/>
</dbReference>
<evidence type="ECO:0000256" key="1">
    <source>
        <dbReference type="ARBA" id="ARBA00010790"/>
    </source>
</evidence>
<dbReference type="PIRSF" id="PIRSF000137">
    <property type="entry name" value="Alcohol_oxidase"/>
    <property type="match status" value="1"/>
</dbReference>
<name>A0A0D2DTF8_9EURO</name>
<dbReference type="EMBL" id="KN847333">
    <property type="protein sequence ID" value="KIW46398.1"/>
    <property type="molecule type" value="Genomic_DNA"/>
</dbReference>
<dbReference type="InterPro" id="IPR000172">
    <property type="entry name" value="GMC_OxRdtase_N"/>
</dbReference>
<organism evidence="5 6">
    <name type="scientific">Exophiala oligosperma</name>
    <dbReference type="NCBI Taxonomy" id="215243"/>
    <lineage>
        <taxon>Eukaryota</taxon>
        <taxon>Fungi</taxon>
        <taxon>Dikarya</taxon>
        <taxon>Ascomycota</taxon>
        <taxon>Pezizomycotina</taxon>
        <taxon>Eurotiomycetes</taxon>
        <taxon>Chaetothyriomycetidae</taxon>
        <taxon>Chaetothyriales</taxon>
        <taxon>Herpotrichiellaceae</taxon>
        <taxon>Exophiala</taxon>
    </lineage>
</organism>
<dbReference type="InterPro" id="IPR036188">
    <property type="entry name" value="FAD/NAD-bd_sf"/>
</dbReference>
<dbReference type="AlphaFoldDB" id="A0A0D2DTF8"/>
<dbReference type="PROSITE" id="PS00623">
    <property type="entry name" value="GMC_OXRED_1"/>
    <property type="match status" value="1"/>
</dbReference>
<dbReference type="VEuPathDB" id="FungiDB:PV06_02070"/>
<dbReference type="SUPFAM" id="SSF54373">
    <property type="entry name" value="FAD-linked reductases, C-terminal domain"/>
    <property type="match status" value="1"/>
</dbReference>
<dbReference type="Pfam" id="PF05199">
    <property type="entry name" value="GMC_oxred_C"/>
    <property type="match status" value="1"/>
</dbReference>
<protein>
    <recommendedName>
        <fullName evidence="4">Glucose-methanol-choline oxidoreductase N-terminal domain-containing protein</fullName>
    </recommendedName>
</protein>
<reference evidence="5 6" key="1">
    <citation type="submission" date="2015-01" db="EMBL/GenBank/DDBJ databases">
        <title>The Genome Sequence of Exophiala oligosperma CBS72588.</title>
        <authorList>
            <consortium name="The Broad Institute Genomics Platform"/>
            <person name="Cuomo C."/>
            <person name="de Hoog S."/>
            <person name="Gorbushina A."/>
            <person name="Stielow B."/>
            <person name="Teixiera M."/>
            <person name="Abouelleil A."/>
            <person name="Chapman S.B."/>
            <person name="Priest M."/>
            <person name="Young S.K."/>
            <person name="Wortman J."/>
            <person name="Nusbaum C."/>
            <person name="Birren B."/>
        </authorList>
    </citation>
    <scope>NUCLEOTIDE SEQUENCE [LARGE SCALE GENOMIC DNA]</scope>
    <source>
        <strain evidence="5 6">CBS 72588</strain>
    </source>
</reference>
<evidence type="ECO:0000259" key="4">
    <source>
        <dbReference type="PROSITE" id="PS00623"/>
    </source>
</evidence>
<dbReference type="GO" id="GO:0050660">
    <property type="term" value="F:flavin adenine dinucleotide binding"/>
    <property type="evidence" value="ECO:0007669"/>
    <property type="project" value="InterPro"/>
</dbReference>
<gene>
    <name evidence="5" type="ORF">PV06_02070</name>
</gene>
<dbReference type="OrthoDB" id="269227at2759"/>
<dbReference type="PANTHER" id="PTHR11552:SF210">
    <property type="entry name" value="GLUCOSE-METHANOL-CHOLINE OXIDOREDUCTASE N-TERMINAL DOMAIN-CONTAINING PROTEIN-RELATED"/>
    <property type="match status" value="1"/>
</dbReference>